<dbReference type="NCBIfam" id="TIGR00873">
    <property type="entry name" value="gnd"/>
    <property type="match status" value="1"/>
</dbReference>
<dbReference type="InterPro" id="IPR006183">
    <property type="entry name" value="Pgluconate_DH"/>
</dbReference>
<keyword evidence="5 10" id="KW-0311">Gluconate utilization</keyword>
<feature type="binding site" evidence="9">
    <location>
        <position position="445"/>
    </location>
    <ligand>
        <name>substrate</name>
        <note>ligand shared between dimeric partners</note>
    </ligand>
</feature>
<comment type="pathway">
    <text evidence="7 10">Carbohydrate degradation; pentose phosphate pathway; D-ribulose 5-phosphate from D-glucose 6-phosphate (oxidative stage): step 3/3.</text>
</comment>
<dbReference type="GO" id="GO:0050661">
    <property type="term" value="F:NADP binding"/>
    <property type="evidence" value="ECO:0007669"/>
    <property type="project" value="InterPro"/>
</dbReference>
<dbReference type="SUPFAM" id="SSF51735">
    <property type="entry name" value="NAD(P)-binding Rossmann-fold domains"/>
    <property type="match status" value="1"/>
</dbReference>
<dbReference type="InterPro" id="IPR006115">
    <property type="entry name" value="6PGDH_NADP-bd"/>
</dbReference>
<evidence type="ECO:0000256" key="5">
    <source>
        <dbReference type="ARBA" id="ARBA00023064"/>
    </source>
</evidence>
<feature type="active site" description="Proton acceptor" evidence="8">
    <location>
        <position position="179"/>
    </location>
</feature>
<dbReference type="Gene3D" id="1.10.1040.10">
    <property type="entry name" value="N-(1-d-carboxylethyl)-l-norvaline Dehydrogenase, domain 2"/>
    <property type="match status" value="1"/>
</dbReference>
<comment type="function">
    <text evidence="7">Catalyzes the oxidative decarboxylation of 6-phosphogluconate to ribulose 5-phosphate and CO(2), with concomitant reduction of NADP to NADPH.</text>
</comment>
<keyword evidence="3 7" id="KW-0521">NADP</keyword>
<comment type="caution">
    <text evidence="12">The sequence shown here is derived from an EMBL/GenBank/DDBJ whole genome shotgun (WGS) entry which is preliminary data.</text>
</comment>
<dbReference type="EMBL" id="JQIF01000006">
    <property type="protein sequence ID" value="KGJ54860.1"/>
    <property type="molecule type" value="Genomic_DNA"/>
</dbReference>
<accession>A0A099IB34</accession>
<feature type="binding site" description="in other chain" evidence="9">
    <location>
        <position position="187"/>
    </location>
    <ligand>
        <name>substrate</name>
        <note>ligand shared between dimeric partners</note>
    </ligand>
</feature>
<evidence type="ECO:0000256" key="9">
    <source>
        <dbReference type="PIRSR" id="PIRSR000109-2"/>
    </source>
</evidence>
<evidence type="ECO:0000256" key="7">
    <source>
        <dbReference type="PIRNR" id="PIRNR000109"/>
    </source>
</evidence>
<dbReference type="UniPathway" id="UPA00115">
    <property type="reaction ID" value="UER00410"/>
</dbReference>
<evidence type="ECO:0000313" key="12">
    <source>
        <dbReference type="EMBL" id="KGJ54860.1"/>
    </source>
</evidence>
<feature type="active site" description="Proton donor" evidence="8">
    <location>
        <position position="186"/>
    </location>
</feature>
<dbReference type="FunFam" id="1.10.1040.10:FF:000032">
    <property type="entry name" value="6-phosphogluconate dehydrogenase, decarboxylating"/>
    <property type="match status" value="1"/>
</dbReference>
<dbReference type="SUPFAM" id="SSF48179">
    <property type="entry name" value="6-phosphogluconate dehydrogenase C-terminal domain-like"/>
    <property type="match status" value="1"/>
</dbReference>
<dbReference type="Pfam" id="PF03446">
    <property type="entry name" value="NAD_binding_2"/>
    <property type="match status" value="1"/>
</dbReference>
<keyword evidence="4 7" id="KW-0560">Oxidoreductase</keyword>
<dbReference type="EC" id="1.1.1.44" evidence="7 10"/>
<name>A0A099IB34_CLOIN</name>
<dbReference type="InterPro" id="IPR006114">
    <property type="entry name" value="6PGDH_C"/>
</dbReference>
<feature type="binding site" evidence="9">
    <location>
        <position position="439"/>
    </location>
    <ligand>
        <name>substrate</name>
        <note>ligand shared between dimeric partners</note>
    </ligand>
</feature>
<evidence type="ECO:0000256" key="2">
    <source>
        <dbReference type="ARBA" id="ARBA00011738"/>
    </source>
</evidence>
<dbReference type="GO" id="GO:0004616">
    <property type="term" value="F:phosphogluconate dehydrogenase (decarboxylating) activity"/>
    <property type="evidence" value="ECO:0007669"/>
    <property type="project" value="UniProtKB-EC"/>
</dbReference>
<dbReference type="RefSeq" id="WP_044903487.1">
    <property type="nucleotide sequence ID" value="NZ_JAQCQO010000056.1"/>
</dbReference>
<dbReference type="PIRSF" id="PIRSF000109">
    <property type="entry name" value="6PGD"/>
    <property type="match status" value="1"/>
</dbReference>
<feature type="binding site" description="in other chain" evidence="9">
    <location>
        <position position="282"/>
    </location>
    <ligand>
        <name>substrate</name>
        <note>ligand shared between dimeric partners</note>
    </ligand>
</feature>
<dbReference type="InterPro" id="IPR008927">
    <property type="entry name" value="6-PGluconate_DH-like_C_sf"/>
</dbReference>
<comment type="catalytic activity">
    <reaction evidence="7 10">
        <text>6-phospho-D-gluconate + NADP(+) = D-ribulose 5-phosphate + CO2 + NADPH</text>
        <dbReference type="Rhea" id="RHEA:10116"/>
        <dbReference type="ChEBI" id="CHEBI:16526"/>
        <dbReference type="ChEBI" id="CHEBI:57783"/>
        <dbReference type="ChEBI" id="CHEBI:58121"/>
        <dbReference type="ChEBI" id="CHEBI:58349"/>
        <dbReference type="ChEBI" id="CHEBI:58759"/>
        <dbReference type="EC" id="1.1.1.44"/>
    </reaction>
</comment>
<dbReference type="PANTHER" id="PTHR11811">
    <property type="entry name" value="6-PHOSPHOGLUCONATE DEHYDROGENASE"/>
    <property type="match status" value="1"/>
</dbReference>
<comment type="subunit">
    <text evidence="2 7">Homodimer.</text>
</comment>
<dbReference type="Pfam" id="PF00393">
    <property type="entry name" value="6PGD"/>
    <property type="match status" value="1"/>
</dbReference>
<evidence type="ECO:0000259" key="11">
    <source>
        <dbReference type="SMART" id="SM01350"/>
    </source>
</evidence>
<reference evidence="12 13" key="1">
    <citation type="submission" date="2014-08" db="EMBL/GenBank/DDBJ databases">
        <title>Clostridium innocuum, an unnegligible vancomycin-resistant pathogen causing extra-intestinal infections.</title>
        <authorList>
            <person name="Feng Y."/>
            <person name="Chiu C.-H."/>
        </authorList>
    </citation>
    <scope>NUCLEOTIDE SEQUENCE [LARGE SCALE GENOMIC DNA]</scope>
    <source>
        <strain evidence="12 13">AN88</strain>
    </source>
</reference>
<dbReference type="Proteomes" id="UP000030008">
    <property type="component" value="Unassembled WGS sequence"/>
</dbReference>
<feature type="binding site" description="in other chain" evidence="9">
    <location>
        <begin position="182"/>
        <end position="183"/>
    </location>
    <ligand>
        <name>substrate</name>
        <note>ligand shared between dimeric partners</note>
    </ligand>
</feature>
<evidence type="ECO:0000256" key="3">
    <source>
        <dbReference type="ARBA" id="ARBA00022857"/>
    </source>
</evidence>
<evidence type="ECO:0000256" key="1">
    <source>
        <dbReference type="ARBA" id="ARBA00008419"/>
    </source>
</evidence>
<comment type="similarity">
    <text evidence="1 7 10">Belongs to the 6-phosphogluconate dehydrogenase family.</text>
</comment>
<dbReference type="InterPro" id="IPR006113">
    <property type="entry name" value="6PGDH_Gnd/GntZ"/>
</dbReference>
<keyword evidence="6 7" id="KW-0570">Pentose shunt</keyword>
<dbReference type="NCBIfam" id="NF006765">
    <property type="entry name" value="PRK09287.1"/>
    <property type="match status" value="1"/>
</dbReference>
<protein>
    <recommendedName>
        <fullName evidence="7 10">6-phosphogluconate dehydrogenase, decarboxylating</fullName>
        <ecNumber evidence="7 10">1.1.1.44</ecNumber>
    </recommendedName>
</protein>
<sequence>MNNIGVYGLGVMGQSLARNIMQHGFSVSVYNIETEITKQFTQKYPKLFGYESLEAFVNSLEKPRKIILMVTAGRVVDSVIASLKPLLAKGDILIDCGNSYYEDTQRRMQSLQQDGFYLIGSGVSGGEKGALHGPSIMPSGEYRAYCEIADIFTAIAAKNEDGTACCTYIGKEGSGHFVKMVHNGIEYADMQLIAELYAILKRLYPKDRAAVQKAFHQLNQHNLASYLLDITEDILQKKEQEEWLLDKVLDVAKQKGTGKWTACVSLEYGVPVPSLIEAVEARFLSSMKAQRLQAEQCYAGTQDEETGNEQLPADLYKAVLLAKTSIYAQGFSLIAAVNAQCGYHIDTKQLAVIWQNGCIIKSEFLKDIYQAYDKDANLTNLLVSEQFTEYVKQGREDLQRIISFALQKGLYIPVLCSAMNYVNGYTTASLETNLIQAQRDCFGAHTYERVDQAGVFHSDWLK</sequence>
<dbReference type="Gene3D" id="1.20.5.320">
    <property type="entry name" value="6-Phosphogluconate Dehydrogenase, domain 3"/>
    <property type="match status" value="1"/>
</dbReference>
<evidence type="ECO:0000313" key="13">
    <source>
        <dbReference type="Proteomes" id="UP000030008"/>
    </source>
</evidence>
<gene>
    <name evidence="12" type="ORF">CIAN88_01195</name>
</gene>
<dbReference type="InterPro" id="IPR036291">
    <property type="entry name" value="NAD(P)-bd_dom_sf"/>
</dbReference>
<dbReference type="GO" id="GO:0006098">
    <property type="term" value="P:pentose-phosphate shunt"/>
    <property type="evidence" value="ECO:0007669"/>
    <property type="project" value="UniProtKB-UniPathway"/>
</dbReference>
<dbReference type="InterPro" id="IPR013328">
    <property type="entry name" value="6PGD_dom2"/>
</dbReference>
<feature type="binding site" description="in other chain" evidence="9">
    <location>
        <begin position="124"/>
        <end position="126"/>
    </location>
    <ligand>
        <name>substrate</name>
        <note>ligand shared between dimeric partners</note>
    </ligand>
</feature>
<evidence type="ECO:0000256" key="6">
    <source>
        <dbReference type="ARBA" id="ARBA00023126"/>
    </source>
</evidence>
<feature type="binding site" description="in other chain" evidence="9">
    <location>
        <position position="98"/>
    </location>
    <ligand>
        <name>substrate</name>
        <note>ligand shared between dimeric partners</note>
    </ligand>
</feature>
<dbReference type="SMART" id="SM01350">
    <property type="entry name" value="6PGD"/>
    <property type="match status" value="1"/>
</dbReference>
<dbReference type="Gene3D" id="3.40.50.720">
    <property type="entry name" value="NAD(P)-binding Rossmann-like Domain"/>
    <property type="match status" value="1"/>
</dbReference>
<evidence type="ECO:0000256" key="10">
    <source>
        <dbReference type="RuleBase" id="RU000485"/>
    </source>
</evidence>
<proteinExistence type="inferred from homology"/>
<dbReference type="PRINTS" id="PR00076">
    <property type="entry name" value="6PGDHDRGNASE"/>
</dbReference>
<dbReference type="GO" id="GO:0019521">
    <property type="term" value="P:D-gluconate metabolic process"/>
    <property type="evidence" value="ECO:0007669"/>
    <property type="project" value="UniProtKB-KW"/>
</dbReference>
<evidence type="ECO:0000256" key="4">
    <source>
        <dbReference type="ARBA" id="ARBA00023002"/>
    </source>
</evidence>
<dbReference type="FunFam" id="3.40.50.720:FF:000007">
    <property type="entry name" value="6-phosphogluconate dehydrogenase, decarboxylating"/>
    <property type="match status" value="1"/>
</dbReference>
<feature type="domain" description="6-phosphogluconate dehydrogenase C-terminal" evidence="11">
    <location>
        <begin position="175"/>
        <end position="461"/>
    </location>
</feature>
<feature type="binding site" description="in other chain" evidence="9">
    <location>
        <position position="255"/>
    </location>
    <ligand>
        <name>substrate</name>
        <note>ligand shared between dimeric partners</note>
    </ligand>
</feature>
<evidence type="ECO:0000256" key="8">
    <source>
        <dbReference type="PIRSR" id="PIRSR000109-1"/>
    </source>
</evidence>
<dbReference type="AlphaFoldDB" id="A0A099IB34"/>
<organism evidence="12 13">
    <name type="scientific">Clostridium innocuum</name>
    <dbReference type="NCBI Taxonomy" id="1522"/>
    <lineage>
        <taxon>Bacteria</taxon>
        <taxon>Bacillati</taxon>
        <taxon>Bacillota</taxon>
        <taxon>Clostridia</taxon>
        <taxon>Eubacteriales</taxon>
        <taxon>Clostridiaceae</taxon>
        <taxon>Clostridium</taxon>
    </lineage>
</organism>